<dbReference type="GO" id="GO:0003677">
    <property type="term" value="F:DNA binding"/>
    <property type="evidence" value="ECO:0007669"/>
    <property type="project" value="InterPro"/>
</dbReference>
<dbReference type="InterPro" id="IPR007492">
    <property type="entry name" value="LytTR_DNA-bd_dom"/>
</dbReference>
<reference evidence="7 8" key="1">
    <citation type="submission" date="2016-01" db="EMBL/GenBank/DDBJ databases">
        <title>Investigation of taxonomic status of Bacillus aminovorans.</title>
        <authorList>
            <person name="Verma A."/>
            <person name="Pal Y."/>
            <person name="Krishnamurthi S."/>
        </authorList>
    </citation>
    <scope>NUCLEOTIDE SEQUENCE [LARGE SCALE GENOMIC DNA]</scope>
    <source>
        <strain evidence="7 8">DSM 4337</strain>
    </source>
</reference>
<dbReference type="EMBL" id="LQWZ01000033">
    <property type="protein sequence ID" value="OAH54546.1"/>
    <property type="molecule type" value="Genomic_DNA"/>
</dbReference>
<evidence type="ECO:0000259" key="6">
    <source>
        <dbReference type="PROSITE" id="PS50930"/>
    </source>
</evidence>
<comment type="caution">
    <text evidence="7">The sequence shown here is derived from an EMBL/GenBank/DDBJ whole genome shotgun (WGS) entry which is preliminary data.</text>
</comment>
<evidence type="ECO:0000256" key="4">
    <source>
        <dbReference type="ARBA" id="ARBA00022840"/>
    </source>
</evidence>
<dbReference type="Pfam" id="PF00005">
    <property type="entry name" value="ABC_tran"/>
    <property type="match status" value="1"/>
</dbReference>
<dbReference type="InterPro" id="IPR027417">
    <property type="entry name" value="P-loop_NTPase"/>
</dbReference>
<dbReference type="PROSITE" id="PS50930">
    <property type="entry name" value="HTH_LYTTR"/>
    <property type="match status" value="1"/>
</dbReference>
<dbReference type="Proteomes" id="UP000077271">
    <property type="component" value="Unassembled WGS sequence"/>
</dbReference>
<evidence type="ECO:0000256" key="3">
    <source>
        <dbReference type="ARBA" id="ARBA00022741"/>
    </source>
</evidence>
<keyword evidence="2" id="KW-0813">Transport</keyword>
<feature type="domain" description="HTH LytTR-type" evidence="6">
    <location>
        <begin position="239"/>
        <end position="345"/>
    </location>
</feature>
<proteinExistence type="inferred from homology"/>
<comment type="similarity">
    <text evidence="1">Belongs to the ABC transporter superfamily.</text>
</comment>
<dbReference type="PIRSF" id="PIRSF036612">
    <property type="entry name" value="ABC_ATP_LytTR"/>
    <property type="match status" value="1"/>
</dbReference>
<dbReference type="AlphaFoldDB" id="A0A177KNI7"/>
<name>A0A177KNI7_9BACI</name>
<dbReference type="InterPro" id="IPR050763">
    <property type="entry name" value="ABC_transporter_ATP-binding"/>
</dbReference>
<keyword evidence="3" id="KW-0547">Nucleotide-binding</keyword>
<evidence type="ECO:0000256" key="2">
    <source>
        <dbReference type="ARBA" id="ARBA00022448"/>
    </source>
</evidence>
<dbReference type="OrthoDB" id="9809318at2"/>
<dbReference type="Gene3D" id="2.40.50.1020">
    <property type="entry name" value="LytTr DNA-binding domain"/>
    <property type="match status" value="1"/>
</dbReference>
<organism evidence="7 8">
    <name type="scientific">Domibacillus aminovorans</name>
    <dbReference type="NCBI Taxonomy" id="29332"/>
    <lineage>
        <taxon>Bacteria</taxon>
        <taxon>Bacillati</taxon>
        <taxon>Bacillota</taxon>
        <taxon>Bacilli</taxon>
        <taxon>Bacillales</taxon>
        <taxon>Bacillaceae</taxon>
        <taxon>Domibacillus</taxon>
    </lineage>
</organism>
<dbReference type="Gene3D" id="3.40.50.300">
    <property type="entry name" value="P-loop containing nucleotide triphosphate hydrolases"/>
    <property type="match status" value="1"/>
</dbReference>
<dbReference type="GO" id="GO:0016887">
    <property type="term" value="F:ATP hydrolysis activity"/>
    <property type="evidence" value="ECO:0007669"/>
    <property type="project" value="InterPro"/>
</dbReference>
<dbReference type="GO" id="GO:0005524">
    <property type="term" value="F:ATP binding"/>
    <property type="evidence" value="ECO:0007669"/>
    <property type="project" value="UniProtKB-KW"/>
</dbReference>
<dbReference type="SMART" id="SM00850">
    <property type="entry name" value="LytTR"/>
    <property type="match status" value="1"/>
</dbReference>
<evidence type="ECO:0000256" key="1">
    <source>
        <dbReference type="ARBA" id="ARBA00005417"/>
    </source>
</evidence>
<dbReference type="InterPro" id="IPR012046">
    <property type="entry name" value="LytTR_ABC"/>
</dbReference>
<evidence type="ECO:0000313" key="7">
    <source>
        <dbReference type="EMBL" id="OAH54546.1"/>
    </source>
</evidence>
<keyword evidence="4" id="KW-0067">ATP-binding</keyword>
<evidence type="ECO:0000313" key="8">
    <source>
        <dbReference type="Proteomes" id="UP000077271"/>
    </source>
</evidence>
<feature type="domain" description="ABC transporter" evidence="5">
    <location>
        <begin position="2"/>
        <end position="226"/>
    </location>
</feature>
<dbReference type="PROSITE" id="PS50893">
    <property type="entry name" value="ABC_TRANSPORTER_2"/>
    <property type="match status" value="1"/>
</dbReference>
<protein>
    <recommendedName>
        <fullName evidence="9">ABC transporter ATP-binding protein</fullName>
    </recommendedName>
</protein>
<dbReference type="Pfam" id="PF04397">
    <property type="entry name" value="LytTR"/>
    <property type="match status" value="1"/>
</dbReference>
<dbReference type="PANTHER" id="PTHR42711:SF5">
    <property type="entry name" value="ABC TRANSPORTER ATP-BINDING PROTEIN NATA"/>
    <property type="match status" value="1"/>
</dbReference>
<dbReference type="SUPFAM" id="SSF52540">
    <property type="entry name" value="P-loop containing nucleoside triphosphate hydrolases"/>
    <property type="match status" value="1"/>
</dbReference>
<sequence length="345" mass="39359">MLLLKDVRKNKGNNVFFSSFNLSVSSGEITAIQCGHELRQELMKILSGVSGLSDGEIHINEMKIVPGQKKWFHQIGTVYIQDTLYERLSVIDNLRFFQRLYDGHVNLDELIALFGLEKKKNVRIEKLSQSEKVRVFTAKALVHDPDLLVLEEPFQSIDLESKHIIQRAVESFAARGKTVLILASYLENAMALTDCVYVLNEHGLKQIEIQLEEETEMEAIEEERSEKPVIVPRSVQMKIPSKLEDKLVLFDPDEIDYVESMEGAAQLYVQGDLFPCALSLADLEDKLEPFGFFRCHRSYIVHLSKVREVVTWTRNSYSLVLNNSEKSSIPLSKGKLAELKEKMAI</sequence>
<evidence type="ECO:0000259" key="5">
    <source>
        <dbReference type="PROSITE" id="PS50893"/>
    </source>
</evidence>
<dbReference type="InterPro" id="IPR003439">
    <property type="entry name" value="ABC_transporter-like_ATP-bd"/>
</dbReference>
<accession>A0A177KNI7</accession>
<evidence type="ECO:0008006" key="9">
    <source>
        <dbReference type="Google" id="ProtNLM"/>
    </source>
</evidence>
<dbReference type="PANTHER" id="PTHR42711">
    <property type="entry name" value="ABC TRANSPORTER ATP-BINDING PROTEIN"/>
    <property type="match status" value="1"/>
</dbReference>
<gene>
    <name evidence="7" type="ORF">AWH48_08100</name>
</gene>
<dbReference type="RefSeq" id="WP_018394717.1">
    <property type="nucleotide sequence ID" value="NZ_LQWZ01000033.1"/>
</dbReference>